<sequence length="180" mass="20699">MTSSITPQIKNILPDLLNEYSDLIPADSKSTVLNYSGQDGLKQVTLNSLTAKNELVIFEIGTMSSFLDYDFSEKVRKIFVDKKIKVREITNHDSQDPWTQVEEFVKKFWDCRYINPQTLKIDIETLVYNDTVALYSYKNGHIFCVEIRNPNLAKMQKQMFDFVWSQAKKLKIGPGGSTSL</sequence>
<dbReference type="AlphaFoldDB" id="A0A0G1TRS6"/>
<evidence type="ECO:0000313" key="1">
    <source>
        <dbReference type="EMBL" id="KKU56858.1"/>
    </source>
</evidence>
<protein>
    <submittedName>
        <fullName evidence="1">Uncharacterized protein</fullName>
    </submittedName>
</protein>
<name>A0A0G1TRS6_9BACT</name>
<organism evidence="1 2">
    <name type="scientific">Candidatus Amesbacteria bacterium GW2011_GWA2_47_11</name>
    <dbReference type="NCBI Taxonomy" id="1618357"/>
    <lineage>
        <taxon>Bacteria</taxon>
        <taxon>Candidatus Amesiibacteriota</taxon>
    </lineage>
</organism>
<gene>
    <name evidence="1" type="ORF">UX78_C0002G0038</name>
</gene>
<comment type="caution">
    <text evidence="1">The sequence shown here is derived from an EMBL/GenBank/DDBJ whole genome shotgun (WGS) entry which is preliminary data.</text>
</comment>
<proteinExistence type="predicted"/>
<reference evidence="1 2" key="1">
    <citation type="journal article" date="2015" name="Nature">
        <title>rRNA introns, odd ribosomes, and small enigmatic genomes across a large radiation of phyla.</title>
        <authorList>
            <person name="Brown C.T."/>
            <person name="Hug L.A."/>
            <person name="Thomas B.C."/>
            <person name="Sharon I."/>
            <person name="Castelle C.J."/>
            <person name="Singh A."/>
            <person name="Wilkins M.J."/>
            <person name="Williams K.H."/>
            <person name="Banfield J.F."/>
        </authorList>
    </citation>
    <scope>NUCLEOTIDE SEQUENCE [LARGE SCALE GENOMIC DNA]</scope>
</reference>
<dbReference type="EMBL" id="LCNM01000002">
    <property type="protein sequence ID" value="KKU56858.1"/>
    <property type="molecule type" value="Genomic_DNA"/>
</dbReference>
<accession>A0A0G1TRS6</accession>
<evidence type="ECO:0000313" key="2">
    <source>
        <dbReference type="Proteomes" id="UP000034607"/>
    </source>
</evidence>
<dbReference type="Proteomes" id="UP000034607">
    <property type="component" value="Unassembled WGS sequence"/>
</dbReference>